<dbReference type="GeneID" id="37040053"/>
<feature type="domain" description="Transcription factor TFIIIC triple barrel" evidence="2">
    <location>
        <begin position="69"/>
        <end position="139"/>
    </location>
</feature>
<dbReference type="OrthoDB" id="1877767at2759"/>
<feature type="compositionally biased region" description="Acidic residues" evidence="1">
    <location>
        <begin position="47"/>
        <end position="69"/>
    </location>
</feature>
<feature type="compositionally biased region" description="Low complexity" evidence="1">
    <location>
        <begin position="141"/>
        <end position="152"/>
    </location>
</feature>
<dbReference type="RefSeq" id="XP_025375412.1">
    <property type="nucleotide sequence ID" value="XM_025518137.1"/>
</dbReference>
<name>A0A316YH90_9BASI</name>
<dbReference type="GO" id="GO:0000127">
    <property type="term" value="C:transcription factor TFIIIC complex"/>
    <property type="evidence" value="ECO:0007669"/>
    <property type="project" value="TreeGrafter"/>
</dbReference>
<sequence>MAPSTSRSPLYDGCPPESLWNRVPHFQSSGPWASSSISSEPRQADPTADEAGQEEEEEEEEEADEWEYEETEDLIMLDLGSKSARLAHMSHEYTVTGLETDHPFFKLGNLTFKGRWDQLLGTELLLHLDRDPTKAKNEQTPSRSASFSSPPATCRSARRPSCVRSTPQTGPRPWRRGARHPLPLFPTRTFAGSGASAGCTRTTLGRRLAHRPRSRGRATRMRKDRGSQTMARRTAKRARGSPTAESSLRSGESQRRRGSR</sequence>
<evidence type="ECO:0000259" key="2">
    <source>
        <dbReference type="Pfam" id="PF10419"/>
    </source>
</evidence>
<evidence type="ECO:0000313" key="4">
    <source>
        <dbReference type="Proteomes" id="UP000245768"/>
    </source>
</evidence>
<dbReference type="STRING" id="215250.A0A316YH90"/>
<feature type="compositionally biased region" description="Low complexity" evidence="1">
    <location>
        <begin position="28"/>
        <end position="39"/>
    </location>
</feature>
<dbReference type="InParanoid" id="A0A316YH90"/>
<evidence type="ECO:0000256" key="1">
    <source>
        <dbReference type="SAM" id="MobiDB-lite"/>
    </source>
</evidence>
<dbReference type="EMBL" id="KZ819638">
    <property type="protein sequence ID" value="PWN88214.1"/>
    <property type="molecule type" value="Genomic_DNA"/>
</dbReference>
<dbReference type="PANTHER" id="PTHR21860">
    <property type="entry name" value="TRANSCRIPTION INITIATION FACTOR IIIC TFIIIC , POLYPEPTIDE 6-RELATED"/>
    <property type="match status" value="1"/>
</dbReference>
<feature type="region of interest" description="Disordered" evidence="1">
    <location>
        <begin position="1"/>
        <end position="69"/>
    </location>
</feature>
<dbReference type="PANTHER" id="PTHR21860:SF2">
    <property type="entry name" value="GENERAL TRANSCRIPTION FACTOR 3C POLYPEPTIDE 6"/>
    <property type="match status" value="1"/>
</dbReference>
<evidence type="ECO:0000313" key="3">
    <source>
        <dbReference type="EMBL" id="PWN88214.1"/>
    </source>
</evidence>
<dbReference type="InterPro" id="IPR019481">
    <property type="entry name" value="TFIIIC_triple_barrel"/>
</dbReference>
<accession>A0A316YH90</accession>
<protein>
    <recommendedName>
        <fullName evidence="2">Transcription factor TFIIIC triple barrel domain-containing protein</fullName>
    </recommendedName>
</protein>
<reference evidence="3 4" key="1">
    <citation type="journal article" date="2018" name="Mol. Biol. Evol.">
        <title>Broad Genomic Sampling Reveals a Smut Pathogenic Ancestry of the Fungal Clade Ustilaginomycotina.</title>
        <authorList>
            <person name="Kijpornyongpan T."/>
            <person name="Mondo S.J."/>
            <person name="Barry K."/>
            <person name="Sandor L."/>
            <person name="Lee J."/>
            <person name="Lipzen A."/>
            <person name="Pangilinan J."/>
            <person name="LaButti K."/>
            <person name="Hainaut M."/>
            <person name="Henrissat B."/>
            <person name="Grigoriev I.V."/>
            <person name="Spatafora J.W."/>
            <person name="Aime M.C."/>
        </authorList>
    </citation>
    <scope>NUCLEOTIDE SEQUENCE [LARGE SCALE GENOMIC DNA]</scope>
    <source>
        <strain evidence="3 4">MCA 4198</strain>
    </source>
</reference>
<dbReference type="Gene3D" id="2.60.40.4370">
    <property type="match status" value="1"/>
</dbReference>
<organism evidence="3 4">
    <name type="scientific">Acaromyces ingoldii</name>
    <dbReference type="NCBI Taxonomy" id="215250"/>
    <lineage>
        <taxon>Eukaryota</taxon>
        <taxon>Fungi</taxon>
        <taxon>Dikarya</taxon>
        <taxon>Basidiomycota</taxon>
        <taxon>Ustilaginomycotina</taxon>
        <taxon>Exobasidiomycetes</taxon>
        <taxon>Exobasidiales</taxon>
        <taxon>Cryptobasidiaceae</taxon>
        <taxon>Acaromyces</taxon>
    </lineage>
</organism>
<gene>
    <name evidence="3" type="ORF">FA10DRAFT_157419</name>
</gene>
<dbReference type="GO" id="GO:0006383">
    <property type="term" value="P:transcription by RNA polymerase III"/>
    <property type="evidence" value="ECO:0007669"/>
    <property type="project" value="InterPro"/>
</dbReference>
<keyword evidence="4" id="KW-1185">Reference proteome</keyword>
<feature type="compositionally biased region" description="Basic residues" evidence="1">
    <location>
        <begin position="207"/>
        <end position="223"/>
    </location>
</feature>
<proteinExistence type="predicted"/>
<dbReference type="InterPro" id="IPR042771">
    <property type="entry name" value="GTF3C6-like"/>
</dbReference>
<feature type="region of interest" description="Disordered" evidence="1">
    <location>
        <begin position="132"/>
        <end position="260"/>
    </location>
</feature>
<dbReference type="Pfam" id="PF10419">
    <property type="entry name" value="TFIIIC_sub6"/>
    <property type="match status" value="1"/>
</dbReference>
<dbReference type="Proteomes" id="UP000245768">
    <property type="component" value="Unassembled WGS sequence"/>
</dbReference>
<dbReference type="AlphaFoldDB" id="A0A316YH90"/>